<evidence type="ECO:0000313" key="2">
    <source>
        <dbReference type="Proteomes" id="UP000556329"/>
    </source>
</evidence>
<organism evidence="1 2">
    <name type="scientific">Mesorhizobium sangaii</name>
    <dbReference type="NCBI Taxonomy" id="505389"/>
    <lineage>
        <taxon>Bacteria</taxon>
        <taxon>Pseudomonadati</taxon>
        <taxon>Pseudomonadota</taxon>
        <taxon>Alphaproteobacteria</taxon>
        <taxon>Hyphomicrobiales</taxon>
        <taxon>Phyllobacteriaceae</taxon>
        <taxon>Mesorhizobium</taxon>
    </lineage>
</organism>
<keyword evidence="2" id="KW-1185">Reference proteome</keyword>
<proteinExistence type="predicted"/>
<dbReference type="RefSeq" id="WP_184874772.1">
    <property type="nucleotide sequence ID" value="NZ_JACHEF010000004.1"/>
</dbReference>
<accession>A0A841PMI2</accession>
<protein>
    <submittedName>
        <fullName evidence="1">ATP/maltotriose-dependent transcriptional regulator MalT</fullName>
    </submittedName>
</protein>
<dbReference type="Proteomes" id="UP000556329">
    <property type="component" value="Unassembled WGS sequence"/>
</dbReference>
<name>A0A841PMI2_9HYPH</name>
<reference evidence="1 2" key="1">
    <citation type="submission" date="2020-08" db="EMBL/GenBank/DDBJ databases">
        <title>Genomic Encyclopedia of Type Strains, Phase IV (KMG-IV): sequencing the most valuable type-strain genomes for metagenomic binning, comparative biology and taxonomic classification.</title>
        <authorList>
            <person name="Goeker M."/>
        </authorList>
    </citation>
    <scope>NUCLEOTIDE SEQUENCE [LARGE SCALE GENOMIC DNA]</scope>
    <source>
        <strain evidence="1 2">DSM 100039</strain>
    </source>
</reference>
<evidence type="ECO:0000313" key="1">
    <source>
        <dbReference type="EMBL" id="MBB6411880.1"/>
    </source>
</evidence>
<dbReference type="EMBL" id="JACHEF010000004">
    <property type="protein sequence ID" value="MBB6411880.1"/>
    <property type="molecule type" value="Genomic_DNA"/>
</dbReference>
<dbReference type="AlphaFoldDB" id="A0A841PMI2"/>
<gene>
    <name evidence="1" type="ORF">HNQ71_004568</name>
</gene>
<sequence>MDLANMMPDGIMFIAGNGNLYTRDEVLTLTERERAEAGLLPIGFSNELIAKRKLQIETRMKAAPHTSADAWG</sequence>
<comment type="caution">
    <text evidence="1">The sequence shown here is derived from an EMBL/GenBank/DDBJ whole genome shotgun (WGS) entry which is preliminary data.</text>
</comment>